<name>A0A366E3A0_9NOCA</name>
<dbReference type="Pfam" id="PF01408">
    <property type="entry name" value="GFO_IDH_MocA"/>
    <property type="match status" value="1"/>
</dbReference>
<keyword evidence="2" id="KW-0560">Oxidoreductase</keyword>
<dbReference type="Pfam" id="PF22725">
    <property type="entry name" value="GFO_IDH_MocA_C3"/>
    <property type="match status" value="1"/>
</dbReference>
<dbReference type="PANTHER" id="PTHR42840">
    <property type="entry name" value="NAD(P)-BINDING ROSSMANN-FOLD SUPERFAMILY PROTEIN-RELATED"/>
    <property type="match status" value="1"/>
</dbReference>
<proteinExistence type="inferred from homology"/>
<dbReference type="SUPFAM" id="SSF55347">
    <property type="entry name" value="Glyceraldehyde-3-phosphate dehydrogenase-like, C-terminal domain"/>
    <property type="match status" value="1"/>
</dbReference>
<evidence type="ECO:0000259" key="5">
    <source>
        <dbReference type="Pfam" id="PF22725"/>
    </source>
</evidence>
<organism evidence="6 7">
    <name type="scientific">Nocardia puris</name>
    <dbReference type="NCBI Taxonomy" id="208602"/>
    <lineage>
        <taxon>Bacteria</taxon>
        <taxon>Bacillati</taxon>
        <taxon>Actinomycetota</taxon>
        <taxon>Actinomycetes</taxon>
        <taxon>Mycobacteriales</taxon>
        <taxon>Nocardiaceae</taxon>
        <taxon>Nocardia</taxon>
    </lineage>
</organism>
<dbReference type="GO" id="GO:0016491">
    <property type="term" value="F:oxidoreductase activity"/>
    <property type="evidence" value="ECO:0007669"/>
    <property type="project" value="UniProtKB-KW"/>
</dbReference>
<keyword evidence="7" id="KW-1185">Reference proteome</keyword>
<feature type="region of interest" description="Disordered" evidence="3">
    <location>
        <begin position="259"/>
        <end position="281"/>
    </location>
</feature>
<accession>A0A366E3A0</accession>
<dbReference type="InterPro" id="IPR036291">
    <property type="entry name" value="NAD(P)-bd_dom_sf"/>
</dbReference>
<comment type="caution">
    <text evidence="6">The sequence shown here is derived from an EMBL/GenBank/DDBJ whole genome shotgun (WGS) entry which is preliminary data.</text>
</comment>
<evidence type="ECO:0000313" key="7">
    <source>
        <dbReference type="Proteomes" id="UP000252586"/>
    </source>
</evidence>
<protein>
    <submittedName>
        <fullName evidence="6">Myo-inositol 2-dehydrogenase/D-chiro-inositol 1-dehydrogenase</fullName>
    </submittedName>
</protein>
<dbReference type="EMBL" id="QNRE01000001">
    <property type="protein sequence ID" value="RBO96850.1"/>
    <property type="molecule type" value="Genomic_DNA"/>
</dbReference>
<dbReference type="Proteomes" id="UP000252586">
    <property type="component" value="Unassembled WGS sequence"/>
</dbReference>
<gene>
    <name evidence="6" type="ORF">DFR74_101869</name>
</gene>
<dbReference type="AlphaFoldDB" id="A0A366E3A0"/>
<evidence type="ECO:0000256" key="1">
    <source>
        <dbReference type="ARBA" id="ARBA00010928"/>
    </source>
</evidence>
<dbReference type="SUPFAM" id="SSF51735">
    <property type="entry name" value="NAD(P)-binding Rossmann-fold domains"/>
    <property type="match status" value="1"/>
</dbReference>
<dbReference type="PANTHER" id="PTHR42840:SF3">
    <property type="entry name" value="BINDING ROSSMANN FOLD OXIDOREDUCTASE, PUTATIVE (AFU_ORTHOLOGUE AFUA_2G10240)-RELATED"/>
    <property type="match status" value="1"/>
</dbReference>
<feature type="domain" description="Gfo/Idh/MocA-like oxidoreductase N-terminal" evidence="4">
    <location>
        <begin position="10"/>
        <end position="125"/>
    </location>
</feature>
<evidence type="ECO:0000256" key="2">
    <source>
        <dbReference type="ARBA" id="ARBA00023002"/>
    </source>
</evidence>
<dbReference type="Gene3D" id="3.40.50.720">
    <property type="entry name" value="NAD(P)-binding Rossmann-like Domain"/>
    <property type="match status" value="1"/>
</dbReference>
<comment type="similarity">
    <text evidence="1">Belongs to the Gfo/Idh/MocA family.</text>
</comment>
<evidence type="ECO:0000256" key="3">
    <source>
        <dbReference type="SAM" id="MobiDB-lite"/>
    </source>
</evidence>
<evidence type="ECO:0000259" key="4">
    <source>
        <dbReference type="Pfam" id="PF01408"/>
    </source>
</evidence>
<dbReference type="InterPro" id="IPR055170">
    <property type="entry name" value="GFO_IDH_MocA-like_dom"/>
</dbReference>
<dbReference type="STRING" id="1210090.GCA_001613185_02897"/>
<dbReference type="Gene3D" id="3.30.360.10">
    <property type="entry name" value="Dihydrodipicolinate Reductase, domain 2"/>
    <property type="match status" value="1"/>
</dbReference>
<dbReference type="GO" id="GO:0000166">
    <property type="term" value="F:nucleotide binding"/>
    <property type="evidence" value="ECO:0007669"/>
    <property type="project" value="InterPro"/>
</dbReference>
<feature type="domain" description="GFO/IDH/MocA-like oxidoreductase" evidence="5">
    <location>
        <begin position="133"/>
        <end position="250"/>
    </location>
</feature>
<evidence type="ECO:0000313" key="6">
    <source>
        <dbReference type="EMBL" id="RBO96850.1"/>
    </source>
</evidence>
<sequence>MSELVTPRVIGLAGTGRIGVAHAETLAAFEEVDTVVVADADPDRARGAADKLGLRFAADIETLLGSGIDGLVITTATDSHPELITAAVDRGIPVFCEKPVAADIDGTLAVLEHIADSTVPVQIGFQRRFDAGYRAARNAVATGELGRLHTVRATTLDPAPPPAEYIPRSGGLFRDCGVHDFDIIRWVTGRDIVEVYATGANRGDQFFTAAGDVDTAAVLLRLDDDTLATVSLTRYNGAGYDVRLEVLGSTTNTIVGLDPRSPLHSAEPGATPSPHPPYPNFMDRFREAYTTELQTFLSVVAGSLESPCTPADALEAFYVAEACELSRRERRPVPLTEVRR</sequence>
<dbReference type="InterPro" id="IPR000683">
    <property type="entry name" value="Gfo/Idh/MocA-like_OxRdtase_N"/>
</dbReference>
<dbReference type="RefSeq" id="WP_198161730.1">
    <property type="nucleotide sequence ID" value="NZ_QNRE01000001.1"/>
</dbReference>
<reference evidence="6 7" key="1">
    <citation type="submission" date="2018-06" db="EMBL/GenBank/DDBJ databases">
        <title>Genomic Encyclopedia of Type Strains, Phase IV (KMG-IV): sequencing the most valuable type-strain genomes for metagenomic binning, comparative biology and taxonomic classification.</title>
        <authorList>
            <person name="Goeker M."/>
        </authorList>
    </citation>
    <scope>NUCLEOTIDE SEQUENCE [LARGE SCALE GENOMIC DNA]</scope>
    <source>
        <strain evidence="6 7">DSM 44599</strain>
    </source>
</reference>